<dbReference type="Proteomes" id="UP000184241">
    <property type="component" value="Unassembled WGS sequence"/>
</dbReference>
<dbReference type="GO" id="GO:0004553">
    <property type="term" value="F:hydrolase activity, hydrolyzing O-glycosyl compounds"/>
    <property type="evidence" value="ECO:0007669"/>
    <property type="project" value="InterPro"/>
</dbReference>
<dbReference type="GO" id="GO:0005975">
    <property type="term" value="P:carbohydrate metabolic process"/>
    <property type="evidence" value="ECO:0007669"/>
    <property type="project" value="InterPro"/>
</dbReference>
<reference evidence="5 6" key="1">
    <citation type="submission" date="2016-11" db="EMBL/GenBank/DDBJ databases">
        <authorList>
            <person name="Jaros S."/>
            <person name="Januszkiewicz K."/>
            <person name="Wedrychowicz H."/>
        </authorList>
    </citation>
    <scope>NUCLEOTIDE SEQUENCE [LARGE SCALE GENOMIC DNA]</scope>
    <source>
        <strain evidence="5 6">DSM 6191</strain>
    </source>
</reference>
<organism evidence="5 6">
    <name type="scientific">Clostridium intestinale DSM 6191</name>
    <dbReference type="NCBI Taxonomy" id="1121320"/>
    <lineage>
        <taxon>Bacteria</taxon>
        <taxon>Bacillati</taxon>
        <taxon>Bacillota</taxon>
        <taxon>Clostridia</taxon>
        <taxon>Eubacteriales</taxon>
        <taxon>Clostridiaceae</taxon>
        <taxon>Clostridium</taxon>
    </lineage>
</organism>
<keyword evidence="4" id="KW-0472">Membrane</keyword>
<accession>A0A1M6A2X4</accession>
<evidence type="ECO:0000313" key="6">
    <source>
        <dbReference type="Proteomes" id="UP000184241"/>
    </source>
</evidence>
<feature type="transmembrane region" description="Helical" evidence="4">
    <location>
        <begin position="7"/>
        <end position="25"/>
    </location>
</feature>
<dbReference type="Pfam" id="PF01270">
    <property type="entry name" value="Glyco_hydro_8"/>
    <property type="match status" value="1"/>
</dbReference>
<sequence>MKITYKFIGIFIAIILTALLIFKFINNNISEDKDMYTKDYHEKWKQNFVVDVDSNKSKVIDPQRNNITVSEGMGYGMLFAVALNDSVEFDKLWNFTKNYLDEYGLMNWQIDESGKVIGEGSASDADEDIAYALHLAAKKWNNDDYSKAASDMINSIKKYDISSDYILLPGDKWRDNIKLNPSYIAPLYYLDFQNIEGQDKNYWKKASEANMNLLQKYADKDTGFLPDWINEDGSVENKDNILGYDSVRVPIRLLSFYKKSDDSRVKNILLKQEGFLNKIGANNLVAGYSTRGEGLQSYINTTYLASYTSSALIKPKSSLSRELINKLKEDDDNSYYGSSLKLWVILIEERRF</sequence>
<dbReference type="AlphaFoldDB" id="A0A1M6A2X4"/>
<dbReference type="SUPFAM" id="SSF48208">
    <property type="entry name" value="Six-hairpin glycosidases"/>
    <property type="match status" value="1"/>
</dbReference>
<comment type="similarity">
    <text evidence="1">Belongs to the glycosyl hydrolase 8 (cellulase D) family.</text>
</comment>
<gene>
    <name evidence="5" type="ORF">SAMN02745941_03595</name>
</gene>
<evidence type="ECO:0000256" key="1">
    <source>
        <dbReference type="ARBA" id="ARBA00009209"/>
    </source>
</evidence>
<dbReference type="InterPro" id="IPR012341">
    <property type="entry name" value="6hp_glycosidase-like_sf"/>
</dbReference>
<dbReference type="RefSeq" id="WP_073021729.1">
    <property type="nucleotide sequence ID" value="NZ_FQXU01000012.1"/>
</dbReference>
<keyword evidence="4" id="KW-1133">Transmembrane helix</keyword>
<dbReference type="EMBL" id="FQXU01000012">
    <property type="protein sequence ID" value="SHI30864.1"/>
    <property type="molecule type" value="Genomic_DNA"/>
</dbReference>
<evidence type="ECO:0000256" key="3">
    <source>
        <dbReference type="ARBA" id="ARBA00023295"/>
    </source>
</evidence>
<dbReference type="InterPro" id="IPR002037">
    <property type="entry name" value="Glyco_hydro_8"/>
</dbReference>
<protein>
    <submittedName>
        <fullName evidence="5">Glycosyl hydrolases family 8</fullName>
    </submittedName>
</protein>
<keyword evidence="4" id="KW-0812">Transmembrane</keyword>
<dbReference type="Gene3D" id="1.50.10.10">
    <property type="match status" value="1"/>
</dbReference>
<dbReference type="PRINTS" id="PR00735">
    <property type="entry name" value="GLHYDRLASE8"/>
</dbReference>
<proteinExistence type="inferred from homology"/>
<name>A0A1M6A2X4_9CLOT</name>
<dbReference type="InterPro" id="IPR008928">
    <property type="entry name" value="6-hairpin_glycosidase_sf"/>
</dbReference>
<evidence type="ECO:0000313" key="5">
    <source>
        <dbReference type="EMBL" id="SHI30864.1"/>
    </source>
</evidence>
<keyword evidence="2 5" id="KW-0378">Hydrolase</keyword>
<evidence type="ECO:0000256" key="2">
    <source>
        <dbReference type="ARBA" id="ARBA00022801"/>
    </source>
</evidence>
<keyword evidence="3" id="KW-0326">Glycosidase</keyword>
<evidence type="ECO:0000256" key="4">
    <source>
        <dbReference type="SAM" id="Phobius"/>
    </source>
</evidence>